<evidence type="ECO:0000313" key="2">
    <source>
        <dbReference type="EMBL" id="MBH0113908.1"/>
    </source>
</evidence>
<reference evidence="2" key="1">
    <citation type="submission" date="2020-11" db="EMBL/GenBank/DDBJ databases">
        <title>Novosphingobium aureum sp. nov., a marine bacterium isolated from sediment of a salt flat.</title>
        <authorList>
            <person name="Yoo Y."/>
            <person name="Kim J.-J."/>
        </authorList>
    </citation>
    <scope>NUCLEOTIDE SEQUENCE</scope>
    <source>
        <strain evidence="2">YJ-S2-02</strain>
    </source>
</reference>
<comment type="caution">
    <text evidence="2">The sequence shown here is derived from an EMBL/GenBank/DDBJ whole genome shotgun (WGS) entry which is preliminary data.</text>
</comment>
<dbReference type="RefSeq" id="WP_197164337.1">
    <property type="nucleotide sequence ID" value="NZ_JADZGI010000001.1"/>
</dbReference>
<proteinExistence type="predicted"/>
<dbReference type="Proteomes" id="UP000617634">
    <property type="component" value="Unassembled WGS sequence"/>
</dbReference>
<evidence type="ECO:0000259" key="1">
    <source>
        <dbReference type="Pfam" id="PF13577"/>
    </source>
</evidence>
<gene>
    <name evidence="2" type="ORF">I5E68_13225</name>
</gene>
<dbReference type="Gene3D" id="3.10.450.50">
    <property type="match status" value="1"/>
</dbReference>
<dbReference type="InterPro" id="IPR037401">
    <property type="entry name" value="SnoaL-like"/>
</dbReference>
<evidence type="ECO:0000313" key="3">
    <source>
        <dbReference type="Proteomes" id="UP000617634"/>
    </source>
</evidence>
<dbReference type="AlphaFoldDB" id="A0A931HEG4"/>
<dbReference type="EMBL" id="JADZGI010000001">
    <property type="protein sequence ID" value="MBH0113908.1"/>
    <property type="molecule type" value="Genomic_DNA"/>
</dbReference>
<feature type="domain" description="SnoaL-like" evidence="1">
    <location>
        <begin position="7"/>
        <end position="129"/>
    </location>
</feature>
<keyword evidence="3" id="KW-1185">Reference proteome</keyword>
<dbReference type="SUPFAM" id="SSF54427">
    <property type="entry name" value="NTF2-like"/>
    <property type="match status" value="1"/>
</dbReference>
<accession>A0A931HEG4</accession>
<name>A0A931HEG4_9SPHN</name>
<dbReference type="Pfam" id="PF13577">
    <property type="entry name" value="SnoaL_4"/>
    <property type="match status" value="1"/>
</dbReference>
<sequence length="177" mass="20182">METELRTLVDRAAIRWCIETLARGEDRRDAQLIGSCWWPDATYDFGVKAGSYDEYLDWVVPGSDAIANTQHVLGQSYIVPDANDHAKCETHVLSYHRIVTGQGDTDMCIGGRYLDNFERREGEWRIARRVMLYDWCNDWGPSTDWASGLMGQPFPADHYAGHASGDFSEHFFTTVRP</sequence>
<dbReference type="InterPro" id="IPR032710">
    <property type="entry name" value="NTF2-like_dom_sf"/>
</dbReference>
<protein>
    <submittedName>
        <fullName evidence="2">Nuclear transport factor 2 family protein</fullName>
    </submittedName>
</protein>
<organism evidence="2 3">
    <name type="scientific">Novosphingobium aureum</name>
    <dbReference type="NCBI Taxonomy" id="2792964"/>
    <lineage>
        <taxon>Bacteria</taxon>
        <taxon>Pseudomonadati</taxon>
        <taxon>Pseudomonadota</taxon>
        <taxon>Alphaproteobacteria</taxon>
        <taxon>Sphingomonadales</taxon>
        <taxon>Sphingomonadaceae</taxon>
        <taxon>Novosphingobium</taxon>
    </lineage>
</organism>